<dbReference type="WBParaSite" id="GPLIN_000351600">
    <property type="protein sequence ID" value="GPLIN_000351600"/>
    <property type="gene ID" value="GPLIN_000351600"/>
</dbReference>
<reference evidence="1" key="1">
    <citation type="submission" date="2013-12" db="EMBL/GenBank/DDBJ databases">
        <authorList>
            <person name="Aslett M."/>
        </authorList>
    </citation>
    <scope>NUCLEOTIDE SEQUENCE [LARGE SCALE GENOMIC DNA]</scope>
    <source>
        <strain evidence="1">Lindley</strain>
    </source>
</reference>
<proteinExistence type="predicted"/>
<accession>A0A183BSD0</accession>
<name>A0A183BSD0_GLOPA</name>
<keyword evidence="1" id="KW-1185">Reference proteome</keyword>
<evidence type="ECO:0000313" key="2">
    <source>
        <dbReference type="WBParaSite" id="GPLIN_000351600"/>
    </source>
</evidence>
<dbReference type="Proteomes" id="UP000050741">
    <property type="component" value="Unassembled WGS sequence"/>
</dbReference>
<sequence>MSAPHRAQIQQIHPEALGLMDNPPAFPPPVRAQFPTDTEFFREIRRLLEELDLNYTDTSEILTELSTPSEQWMSLRNNMTGAERTTDNPLYDAFIAETPFITTIATLRRRCRTLRAQQRTLEQLLPQGGRSE</sequence>
<reference evidence="2" key="3">
    <citation type="submission" date="2016-06" db="UniProtKB">
        <authorList>
            <consortium name="WormBaseParasite"/>
        </authorList>
    </citation>
    <scope>IDENTIFICATION</scope>
</reference>
<organism evidence="1 2">
    <name type="scientific">Globodera pallida</name>
    <name type="common">Potato cyst nematode worm</name>
    <name type="synonym">Heterodera pallida</name>
    <dbReference type="NCBI Taxonomy" id="36090"/>
    <lineage>
        <taxon>Eukaryota</taxon>
        <taxon>Metazoa</taxon>
        <taxon>Ecdysozoa</taxon>
        <taxon>Nematoda</taxon>
        <taxon>Chromadorea</taxon>
        <taxon>Rhabditida</taxon>
        <taxon>Tylenchina</taxon>
        <taxon>Tylenchomorpha</taxon>
        <taxon>Tylenchoidea</taxon>
        <taxon>Heteroderidae</taxon>
        <taxon>Heteroderinae</taxon>
        <taxon>Globodera</taxon>
    </lineage>
</organism>
<reference evidence="1" key="2">
    <citation type="submission" date="2014-05" db="EMBL/GenBank/DDBJ databases">
        <title>The genome and life-stage specific transcriptomes of Globodera pallida elucidate key aspects of plant parasitism by a cyst nematode.</title>
        <authorList>
            <person name="Cotton J.A."/>
            <person name="Lilley C.J."/>
            <person name="Jones L.M."/>
            <person name="Kikuchi T."/>
            <person name="Reid A.J."/>
            <person name="Thorpe P."/>
            <person name="Tsai I.J."/>
            <person name="Beasley H."/>
            <person name="Blok V."/>
            <person name="Cock P.J.A."/>
            <person name="Van den Akker S.E."/>
            <person name="Holroyd N."/>
            <person name="Hunt M."/>
            <person name="Mantelin S."/>
            <person name="Naghra H."/>
            <person name="Pain A."/>
            <person name="Palomares-Rius J.E."/>
            <person name="Zarowiecki M."/>
            <person name="Berriman M."/>
            <person name="Jones J.T."/>
            <person name="Urwin P.E."/>
        </authorList>
    </citation>
    <scope>NUCLEOTIDE SEQUENCE [LARGE SCALE GENOMIC DNA]</scope>
    <source>
        <strain evidence="1">Lindley</strain>
    </source>
</reference>
<protein>
    <submittedName>
        <fullName evidence="2">Uncharacterized protein</fullName>
    </submittedName>
</protein>
<dbReference type="AlphaFoldDB" id="A0A183BSD0"/>
<evidence type="ECO:0000313" key="1">
    <source>
        <dbReference type="Proteomes" id="UP000050741"/>
    </source>
</evidence>